<evidence type="ECO:0000313" key="3">
    <source>
        <dbReference type="Proteomes" id="UP001437460"/>
    </source>
</evidence>
<feature type="chain" id="PRO_5046710583" evidence="1">
    <location>
        <begin position="28"/>
        <end position="373"/>
    </location>
</feature>
<dbReference type="RefSeq" id="WP_118562742.1">
    <property type="nucleotide sequence ID" value="NZ_JBBMFJ010000012.1"/>
</dbReference>
<keyword evidence="1" id="KW-0732">Signal</keyword>
<dbReference type="Proteomes" id="UP001437460">
    <property type="component" value="Unassembled WGS sequence"/>
</dbReference>
<reference evidence="2 3" key="1">
    <citation type="submission" date="2024-03" db="EMBL/GenBank/DDBJ databases">
        <title>Human intestinal bacterial collection.</title>
        <authorList>
            <person name="Pauvert C."/>
            <person name="Hitch T.C.A."/>
            <person name="Clavel T."/>
        </authorList>
    </citation>
    <scope>NUCLEOTIDE SEQUENCE [LARGE SCALE GENOMIC DNA]</scope>
    <source>
        <strain evidence="2 3">CLA-AP-H27</strain>
    </source>
</reference>
<name>A0ABV1HMA6_9FIRM</name>
<evidence type="ECO:0000313" key="2">
    <source>
        <dbReference type="EMBL" id="MEQ2562967.1"/>
    </source>
</evidence>
<sequence>MKTFKRFVAFGLTLSIIMCSTAASTFASESTQGRASNSTEVHDFLVSGLAAAEAVSEFEDTTKTKFSVEDFSNLNITDDWETDAEAFLNDYLASRSIYRIETLAQDEELQEAKATSIAYSIDCAEWSIEQNRAKDIAKEAKYMFISHYVDRKDYFWNQGKAALLLDGEQRSGPDGALARWLTASDRQAYDTYMSSTKVSSSIQKVGSLASGISSLKGNYETLTEGYEHFVLTRNVFSTALAELLNGFDASLNKEDLCEDSKWMVNQMISKCSEDPNVRLNALVQQYMEDDTILLNYGEVDKEKLIQNSAVVVCSYILGGCAGVAGSVLGTLTSTMISFTIETYTDFFNYVAWLSLQYGYSGRYALRFSDYAGI</sequence>
<proteinExistence type="predicted"/>
<protein>
    <submittedName>
        <fullName evidence="2">Uncharacterized protein</fullName>
    </submittedName>
</protein>
<evidence type="ECO:0000256" key="1">
    <source>
        <dbReference type="SAM" id="SignalP"/>
    </source>
</evidence>
<accession>A0ABV1HMA6</accession>
<keyword evidence="3" id="KW-1185">Reference proteome</keyword>
<gene>
    <name evidence="2" type="ORF">WMO41_07285</name>
</gene>
<dbReference type="EMBL" id="JBBMFJ010000012">
    <property type="protein sequence ID" value="MEQ2562967.1"/>
    <property type="molecule type" value="Genomic_DNA"/>
</dbReference>
<comment type="caution">
    <text evidence="2">The sequence shown here is derived from an EMBL/GenBank/DDBJ whole genome shotgun (WGS) entry which is preliminary data.</text>
</comment>
<feature type="signal peptide" evidence="1">
    <location>
        <begin position="1"/>
        <end position="27"/>
    </location>
</feature>
<organism evidence="2 3">
    <name type="scientific">Ventrimonas faecis</name>
    <dbReference type="NCBI Taxonomy" id="3133170"/>
    <lineage>
        <taxon>Bacteria</taxon>
        <taxon>Bacillati</taxon>
        <taxon>Bacillota</taxon>
        <taxon>Clostridia</taxon>
        <taxon>Lachnospirales</taxon>
        <taxon>Lachnospiraceae</taxon>
        <taxon>Ventrimonas</taxon>
    </lineage>
</organism>